<dbReference type="AlphaFoldDB" id="C6LBB3"/>
<name>C6LBB3_9FIRM</name>
<gene>
    <name evidence="1" type="ORF">BRYFOR_05908</name>
</gene>
<dbReference type="RefSeq" id="WP_006860705.1">
    <property type="nucleotide sequence ID" value="NZ_ACCL02000003.1"/>
</dbReference>
<dbReference type="OrthoDB" id="2066791at2"/>
<protein>
    <submittedName>
        <fullName evidence="1">Uncharacterized protein</fullName>
    </submittedName>
</protein>
<reference evidence="1" key="1">
    <citation type="submission" date="2009-07" db="EMBL/GenBank/DDBJ databases">
        <authorList>
            <person name="Weinstock G."/>
            <person name="Sodergren E."/>
            <person name="Clifton S."/>
            <person name="Fulton L."/>
            <person name="Fulton B."/>
            <person name="Courtney L."/>
            <person name="Fronick C."/>
            <person name="Harrison M."/>
            <person name="Strong C."/>
            <person name="Farmer C."/>
            <person name="Delahaunty K."/>
            <person name="Markovic C."/>
            <person name="Hall O."/>
            <person name="Minx P."/>
            <person name="Tomlinson C."/>
            <person name="Mitreva M."/>
            <person name="Nelson J."/>
            <person name="Hou S."/>
            <person name="Wollam A."/>
            <person name="Pepin K.H."/>
            <person name="Johnson M."/>
            <person name="Bhonagiri V."/>
            <person name="Nash W.E."/>
            <person name="Warren W."/>
            <person name="Chinwalla A."/>
            <person name="Mardis E.R."/>
            <person name="Wilson R.K."/>
        </authorList>
    </citation>
    <scope>NUCLEOTIDE SEQUENCE [LARGE SCALE GENOMIC DNA]</scope>
    <source>
        <strain evidence="1">DSM 14469</strain>
    </source>
</reference>
<evidence type="ECO:0000313" key="2">
    <source>
        <dbReference type="Proteomes" id="UP000005561"/>
    </source>
</evidence>
<keyword evidence="2" id="KW-1185">Reference proteome</keyword>
<dbReference type="Proteomes" id="UP000005561">
    <property type="component" value="Unassembled WGS sequence"/>
</dbReference>
<dbReference type="EMBL" id="ACCL02000003">
    <property type="protein sequence ID" value="EET62244.1"/>
    <property type="molecule type" value="Genomic_DNA"/>
</dbReference>
<accession>C6LBB3</accession>
<organism evidence="1 2">
    <name type="scientific">Marvinbryantia formatexigens DSM 14469</name>
    <dbReference type="NCBI Taxonomy" id="478749"/>
    <lineage>
        <taxon>Bacteria</taxon>
        <taxon>Bacillati</taxon>
        <taxon>Bacillota</taxon>
        <taxon>Clostridia</taxon>
        <taxon>Lachnospirales</taxon>
        <taxon>Lachnospiraceae</taxon>
        <taxon>Marvinbryantia</taxon>
    </lineage>
</organism>
<dbReference type="eggNOG" id="ENOG5032X5R">
    <property type="taxonomic scope" value="Bacteria"/>
</dbReference>
<evidence type="ECO:0000313" key="1">
    <source>
        <dbReference type="EMBL" id="EET62244.1"/>
    </source>
</evidence>
<comment type="caution">
    <text evidence="1">The sequence shown here is derived from an EMBL/GenBank/DDBJ whole genome shotgun (WGS) entry which is preliminary data.</text>
</comment>
<sequence>MIALINEIISNRTLLIVGAWYGLPITVALIVLFLIKSSRDERGRAIIGKASIIAMIVFILLVNGFAKLSSHITVNYITTACCIQWIYDIVLTVEVVAILIYKKLE</sequence>
<proteinExistence type="predicted"/>